<name>A0A942YX47_9BACI</name>
<dbReference type="RefSeq" id="WP_213119230.1">
    <property type="nucleotide sequence ID" value="NZ_JAGYPF010000004.1"/>
</dbReference>
<gene>
    <name evidence="1" type="ORF">KHA99_19875</name>
</gene>
<proteinExistence type="predicted"/>
<keyword evidence="2" id="KW-1185">Reference proteome</keyword>
<dbReference type="InterPro" id="IPR046249">
    <property type="entry name" value="DUF6282"/>
</dbReference>
<sequence length="317" mass="35656">MNGWKRPIHNDRFSLEVDHWIQIQPKAESISELLEGGIEFHAHSSPSVSKRKYSDIEYAMEARSCGMSGIVLKAHEGDTAARAQLVQEVVPEIRTIGGVVLNRYVGGFNADAVKMSHQLGGGIVWFPTVDADNHERFKATLTTDMASYEPGQYGGLTILDANGEVKREVERILEYVARHQLILASGHLSVTEIKALIPVLHQYQIRKFVIQHPDLHLINMSREDQMEVANEGFFLEKCLISFLPNHRVRSVAEILTDIKEVGHSHYLMVTDFGQHHHPSPIEGLNFFVHLLQSSGISSQQIVDMIRETPERLLSGKV</sequence>
<dbReference type="Gene3D" id="3.20.20.140">
    <property type="entry name" value="Metal-dependent hydrolases"/>
    <property type="match status" value="1"/>
</dbReference>
<dbReference type="SUPFAM" id="SSF51556">
    <property type="entry name" value="Metallo-dependent hydrolases"/>
    <property type="match status" value="1"/>
</dbReference>
<dbReference type="Pfam" id="PF19799">
    <property type="entry name" value="DUF6282"/>
    <property type="match status" value="1"/>
</dbReference>
<evidence type="ECO:0000313" key="1">
    <source>
        <dbReference type="EMBL" id="MBS4214710.1"/>
    </source>
</evidence>
<dbReference type="InterPro" id="IPR016797">
    <property type="entry name" value="UCP021898"/>
</dbReference>
<dbReference type="AlphaFoldDB" id="A0A942YX47"/>
<comment type="caution">
    <text evidence="1">The sequence shown here is derived from an EMBL/GenBank/DDBJ whole genome shotgun (WGS) entry which is preliminary data.</text>
</comment>
<dbReference type="InterPro" id="IPR032466">
    <property type="entry name" value="Metal_Hydrolase"/>
</dbReference>
<evidence type="ECO:0008006" key="3">
    <source>
        <dbReference type="Google" id="ProtNLM"/>
    </source>
</evidence>
<dbReference type="Proteomes" id="UP000679749">
    <property type="component" value="Unassembled WGS sequence"/>
</dbReference>
<accession>A0A942YX47</accession>
<reference evidence="1" key="1">
    <citation type="submission" date="2021-05" db="EMBL/GenBank/DDBJ databases">
        <title>Novel Bacillus species.</title>
        <authorList>
            <person name="Liu G."/>
        </authorList>
    </citation>
    <scope>NUCLEOTIDE SEQUENCE</scope>
    <source>
        <strain evidence="1">FJAT-49825</strain>
    </source>
</reference>
<organism evidence="1 2">
    <name type="scientific">Neobacillus rhizophilus</name>
    <dbReference type="NCBI Taxonomy" id="2833579"/>
    <lineage>
        <taxon>Bacteria</taxon>
        <taxon>Bacillati</taxon>
        <taxon>Bacillota</taxon>
        <taxon>Bacilli</taxon>
        <taxon>Bacillales</taxon>
        <taxon>Bacillaceae</taxon>
        <taxon>Neobacillus</taxon>
    </lineage>
</organism>
<dbReference type="EMBL" id="JAGYPF010000004">
    <property type="protein sequence ID" value="MBS4214710.1"/>
    <property type="molecule type" value="Genomic_DNA"/>
</dbReference>
<protein>
    <recommendedName>
        <fullName evidence="3">Cytosolic protein</fullName>
    </recommendedName>
</protein>
<dbReference type="PIRSF" id="PIRSF021898">
    <property type="entry name" value="UCP021898"/>
    <property type="match status" value="1"/>
</dbReference>
<evidence type="ECO:0000313" key="2">
    <source>
        <dbReference type="Proteomes" id="UP000679749"/>
    </source>
</evidence>